<dbReference type="Proteomes" id="UP001595075">
    <property type="component" value="Unassembled WGS sequence"/>
</dbReference>
<evidence type="ECO:0000313" key="2">
    <source>
        <dbReference type="EMBL" id="KAL2075049.1"/>
    </source>
</evidence>
<dbReference type="InterPro" id="IPR036188">
    <property type="entry name" value="FAD/NAD-bd_sf"/>
</dbReference>
<comment type="caution">
    <text evidence="2">The sequence shown here is derived from an EMBL/GenBank/DDBJ whole genome shotgun (WGS) entry which is preliminary data.</text>
</comment>
<protein>
    <recommendedName>
        <fullName evidence="1">FAD/NAD(P)-binding domain-containing protein</fullName>
    </recommendedName>
</protein>
<dbReference type="PRINTS" id="PR00411">
    <property type="entry name" value="PNDRDTASEI"/>
</dbReference>
<dbReference type="PANTHER" id="PTHR43735">
    <property type="entry name" value="APOPTOSIS-INDUCING FACTOR 1"/>
    <property type="match status" value="1"/>
</dbReference>
<dbReference type="PRINTS" id="PR00368">
    <property type="entry name" value="FADPNR"/>
</dbReference>
<evidence type="ECO:0000259" key="1">
    <source>
        <dbReference type="Pfam" id="PF07992"/>
    </source>
</evidence>
<reference evidence="2 3" key="1">
    <citation type="journal article" date="2024" name="Commun. Biol.">
        <title>Comparative genomic analysis of thermophilic fungi reveals convergent evolutionary adaptations and gene losses.</title>
        <authorList>
            <person name="Steindorff A.S."/>
            <person name="Aguilar-Pontes M.V."/>
            <person name="Robinson A.J."/>
            <person name="Andreopoulos B."/>
            <person name="LaButti K."/>
            <person name="Kuo A."/>
            <person name="Mondo S."/>
            <person name="Riley R."/>
            <person name="Otillar R."/>
            <person name="Haridas S."/>
            <person name="Lipzen A."/>
            <person name="Grimwood J."/>
            <person name="Schmutz J."/>
            <person name="Clum A."/>
            <person name="Reid I.D."/>
            <person name="Moisan M.C."/>
            <person name="Butler G."/>
            <person name="Nguyen T.T.M."/>
            <person name="Dewar K."/>
            <person name="Conant G."/>
            <person name="Drula E."/>
            <person name="Henrissat B."/>
            <person name="Hansel C."/>
            <person name="Singer S."/>
            <person name="Hutchinson M.I."/>
            <person name="de Vries R.P."/>
            <person name="Natvig D.O."/>
            <person name="Powell A.J."/>
            <person name="Tsang A."/>
            <person name="Grigoriev I.V."/>
        </authorList>
    </citation>
    <scope>NUCLEOTIDE SEQUENCE [LARGE SCALE GENOMIC DNA]</scope>
    <source>
        <strain evidence="2 3">CBS 494.80</strain>
    </source>
</reference>
<evidence type="ECO:0000313" key="3">
    <source>
        <dbReference type="Proteomes" id="UP001595075"/>
    </source>
</evidence>
<sequence>MSTHEILILGGHHSGINVAHYLLRHVVPKLTKVTPLTSYHITIVTPNTEFFWNIASPRLIVNETLIPEEKVFLPIAKEFAPYDAALFAFVKGKATALDPESRTVSVSNSQKITYNSLVIATGAHYVSPAWQVNDSEEVSKSEISTLRTALKGGKSVLIAGGGAIGVETAGEVGAQFPKHDTTILSGGERLLPKLLVSNSSAAESRLKAMGVKTVNGVKVSSSTKNADGTTTTTLSDGSSRTVDVYIDATGGKPNSAFLPSSWLNASGHVLTDDKTMRTDKPGIYAIGDVASYSSGSIMDANNAVAPLGTSIGIDLAKAAGKESLFTQKEFKPMKGTQFVPTGPSGGVGQVMGYKMPSLAVWAAKSKSYLVWLAPGAVAGGSVKKP</sequence>
<keyword evidence="3" id="KW-1185">Reference proteome</keyword>
<dbReference type="PANTHER" id="PTHR43735:SF25">
    <property type="entry name" value="NAD(P)H DEHYDROGENASE 3"/>
    <property type="match status" value="1"/>
</dbReference>
<accession>A0ABR4D144</accession>
<dbReference type="Pfam" id="PF07992">
    <property type="entry name" value="Pyr_redox_2"/>
    <property type="match status" value="1"/>
</dbReference>
<proteinExistence type="predicted"/>
<name>A0ABR4D144_9HELO</name>
<dbReference type="EMBL" id="JAZHXI010000002">
    <property type="protein sequence ID" value="KAL2075049.1"/>
    <property type="molecule type" value="Genomic_DNA"/>
</dbReference>
<organism evidence="2 3">
    <name type="scientific">Oculimacula yallundae</name>
    <dbReference type="NCBI Taxonomy" id="86028"/>
    <lineage>
        <taxon>Eukaryota</taxon>
        <taxon>Fungi</taxon>
        <taxon>Dikarya</taxon>
        <taxon>Ascomycota</taxon>
        <taxon>Pezizomycotina</taxon>
        <taxon>Leotiomycetes</taxon>
        <taxon>Helotiales</taxon>
        <taxon>Ploettnerulaceae</taxon>
        <taxon>Oculimacula</taxon>
    </lineage>
</organism>
<dbReference type="InterPro" id="IPR023753">
    <property type="entry name" value="FAD/NAD-binding_dom"/>
</dbReference>
<dbReference type="SUPFAM" id="SSF51905">
    <property type="entry name" value="FAD/NAD(P)-binding domain"/>
    <property type="match status" value="1"/>
</dbReference>
<gene>
    <name evidence="2" type="ORF">VTL71DRAFT_8829</name>
</gene>
<feature type="domain" description="FAD/NAD(P)-binding" evidence="1">
    <location>
        <begin position="5"/>
        <end position="305"/>
    </location>
</feature>
<dbReference type="Gene3D" id="3.50.50.100">
    <property type="match status" value="1"/>
</dbReference>